<evidence type="ECO:0000313" key="3">
    <source>
        <dbReference type="EMBL" id="CAB9512094.1"/>
    </source>
</evidence>
<feature type="transmembrane region" description="Helical" evidence="2">
    <location>
        <begin position="218"/>
        <end position="238"/>
    </location>
</feature>
<feature type="transmembrane region" description="Helical" evidence="2">
    <location>
        <begin position="558"/>
        <end position="582"/>
    </location>
</feature>
<protein>
    <submittedName>
        <fullName evidence="3">Major Facilitator Superfamily</fullName>
    </submittedName>
</protein>
<keyword evidence="2" id="KW-1133">Transmembrane helix</keyword>
<dbReference type="PANTHER" id="PTHR23528">
    <property type="match status" value="1"/>
</dbReference>
<dbReference type="EMBL" id="CAICTM010000517">
    <property type="protein sequence ID" value="CAB9512094.1"/>
    <property type="molecule type" value="Genomic_DNA"/>
</dbReference>
<keyword evidence="4" id="KW-1185">Reference proteome</keyword>
<keyword evidence="2" id="KW-0472">Membrane</keyword>
<dbReference type="InterPro" id="IPR011701">
    <property type="entry name" value="MFS"/>
</dbReference>
<feature type="transmembrane region" description="Helical" evidence="2">
    <location>
        <begin position="75"/>
        <end position="98"/>
    </location>
</feature>
<feature type="transmembrane region" description="Helical" evidence="2">
    <location>
        <begin position="250"/>
        <end position="268"/>
    </location>
</feature>
<dbReference type="SUPFAM" id="SSF103473">
    <property type="entry name" value="MFS general substrate transporter"/>
    <property type="match status" value="1"/>
</dbReference>
<sequence>MTGNGELQKDEGRLSNGQEEDPLLIHVPATGSTVIEEDFLYDSTKDSALLAQDKEENGDGDGGVILSLEPELLHIWEILCILSTAFSYGCILTTLFLITLPVECQRIESEHASIAKSVALGAFVAIAGVTQLVSPLVGKISDSFKPPPPHDIGQRLPFLVLGSVMTVFGLLGQMFASYRSFWVRYSVAFFAHMIGLNIMYAMMLAMIPDQVPSSQTGIANGILAALLVTGSLFGFGLFHGFLRENIQDMYALYTCIVIVSSIATGIYGHDRDVEIALIRTQPLLPPTTTTAKSSTRQQQNGQGTPQQQHPISRRRKFMKLARKVTKKVVATPAVILRSMLITPVQELSWYAIYQSYTIDMEKHSDFFWVTVSRLFYYCGMSVQTFFMYFLHDIILLKKDPEGAVATLSIIGQIAGACTCVPVGIASDKLFAGKRKPFVHFACFVLAATTFSAIFARTMHGMVLIMIFLGGANGIYLTMDTSLAVDTLPKEFDGESGSAQLLGIWGVAAFLGSALGPMIGGPVLYYVGRQHSDESETTTANDDTNTDSDTATDTTGYSLAGYAVVLSLASFYFLLSSSALRFIRR</sequence>
<keyword evidence="2" id="KW-0812">Transmembrane</keyword>
<comment type="caution">
    <text evidence="3">The sequence shown here is derived from an EMBL/GenBank/DDBJ whole genome shotgun (WGS) entry which is preliminary data.</text>
</comment>
<feature type="transmembrane region" description="Helical" evidence="2">
    <location>
        <begin position="374"/>
        <end position="391"/>
    </location>
</feature>
<feature type="compositionally biased region" description="Low complexity" evidence="1">
    <location>
        <begin position="285"/>
        <end position="308"/>
    </location>
</feature>
<feature type="transmembrane region" description="Helical" evidence="2">
    <location>
        <begin position="185"/>
        <end position="206"/>
    </location>
</feature>
<dbReference type="Gene3D" id="1.20.1250.20">
    <property type="entry name" value="MFS general substrate transporter like domains"/>
    <property type="match status" value="2"/>
</dbReference>
<gene>
    <name evidence="3" type="ORF">SEMRO_518_G158810.1</name>
</gene>
<name>A0A9N8E149_9STRA</name>
<evidence type="ECO:0000313" key="4">
    <source>
        <dbReference type="Proteomes" id="UP001153069"/>
    </source>
</evidence>
<feature type="transmembrane region" description="Helical" evidence="2">
    <location>
        <begin position="158"/>
        <end position="178"/>
    </location>
</feature>
<evidence type="ECO:0000256" key="2">
    <source>
        <dbReference type="SAM" id="Phobius"/>
    </source>
</evidence>
<reference evidence="3" key="1">
    <citation type="submission" date="2020-06" db="EMBL/GenBank/DDBJ databases">
        <authorList>
            <consortium name="Plant Systems Biology data submission"/>
        </authorList>
    </citation>
    <scope>NUCLEOTIDE SEQUENCE</scope>
    <source>
        <strain evidence="3">D6</strain>
    </source>
</reference>
<feature type="transmembrane region" description="Helical" evidence="2">
    <location>
        <begin position="437"/>
        <end position="455"/>
    </location>
</feature>
<dbReference type="GO" id="GO:0022857">
    <property type="term" value="F:transmembrane transporter activity"/>
    <property type="evidence" value="ECO:0007669"/>
    <property type="project" value="InterPro"/>
</dbReference>
<feature type="transmembrane region" description="Helical" evidence="2">
    <location>
        <begin position="461"/>
        <end position="478"/>
    </location>
</feature>
<evidence type="ECO:0000256" key="1">
    <source>
        <dbReference type="SAM" id="MobiDB-lite"/>
    </source>
</evidence>
<dbReference type="AlphaFoldDB" id="A0A9N8E149"/>
<feature type="transmembrane region" description="Helical" evidence="2">
    <location>
        <begin position="403"/>
        <end position="425"/>
    </location>
</feature>
<feature type="region of interest" description="Disordered" evidence="1">
    <location>
        <begin position="285"/>
        <end position="312"/>
    </location>
</feature>
<organism evidence="3 4">
    <name type="scientific">Seminavis robusta</name>
    <dbReference type="NCBI Taxonomy" id="568900"/>
    <lineage>
        <taxon>Eukaryota</taxon>
        <taxon>Sar</taxon>
        <taxon>Stramenopiles</taxon>
        <taxon>Ochrophyta</taxon>
        <taxon>Bacillariophyta</taxon>
        <taxon>Bacillariophyceae</taxon>
        <taxon>Bacillariophycidae</taxon>
        <taxon>Naviculales</taxon>
        <taxon>Naviculaceae</taxon>
        <taxon>Seminavis</taxon>
    </lineage>
</organism>
<dbReference type="Pfam" id="PF07690">
    <property type="entry name" value="MFS_1"/>
    <property type="match status" value="1"/>
</dbReference>
<accession>A0A9N8E149</accession>
<feature type="region of interest" description="Disordered" evidence="1">
    <location>
        <begin position="1"/>
        <end position="20"/>
    </location>
</feature>
<dbReference type="PANTHER" id="PTHR23528:SF1">
    <property type="entry name" value="MAJOR FACILITATOR SUPERFAMILY (MFS) PROFILE DOMAIN-CONTAINING PROTEIN"/>
    <property type="match status" value="1"/>
</dbReference>
<dbReference type="InterPro" id="IPR036259">
    <property type="entry name" value="MFS_trans_sf"/>
</dbReference>
<feature type="transmembrane region" description="Helical" evidence="2">
    <location>
        <begin position="498"/>
        <end position="518"/>
    </location>
</feature>
<dbReference type="OrthoDB" id="197206at2759"/>
<proteinExistence type="predicted"/>
<feature type="transmembrane region" description="Helical" evidence="2">
    <location>
        <begin position="118"/>
        <end position="138"/>
    </location>
</feature>
<dbReference type="Proteomes" id="UP001153069">
    <property type="component" value="Unassembled WGS sequence"/>
</dbReference>